<keyword evidence="2" id="KW-1185">Reference proteome</keyword>
<gene>
    <name evidence="1" type="ORF">LFA_2147</name>
</gene>
<evidence type="ECO:0000313" key="1">
    <source>
        <dbReference type="EMBL" id="CEG57530.1"/>
    </source>
</evidence>
<dbReference type="EMBL" id="LN614827">
    <property type="protein sequence ID" value="CEG57530.1"/>
    <property type="molecule type" value="Genomic_DNA"/>
</dbReference>
<evidence type="ECO:0000313" key="2">
    <source>
        <dbReference type="Proteomes" id="UP000032430"/>
    </source>
</evidence>
<dbReference type="KEGG" id="lfa:LFA_2147"/>
<dbReference type="HOGENOM" id="CLU_2898700_0_0_6"/>
<dbReference type="STRING" id="1212491.LFA_2147"/>
<sequence>MDGRIKKLTFTEPSHRVTQINLLFIPMNLNQKLTRIPMSESNNSQKIQLDEAITLGNRCMGL</sequence>
<proteinExistence type="predicted"/>
<name>A0A098G7N6_9GAMM</name>
<organism evidence="1 2">
    <name type="scientific">Legionella fallonii LLAP-10</name>
    <dbReference type="NCBI Taxonomy" id="1212491"/>
    <lineage>
        <taxon>Bacteria</taxon>
        <taxon>Pseudomonadati</taxon>
        <taxon>Pseudomonadota</taxon>
        <taxon>Gammaproteobacteria</taxon>
        <taxon>Legionellales</taxon>
        <taxon>Legionellaceae</taxon>
        <taxon>Legionella</taxon>
    </lineage>
</organism>
<protein>
    <submittedName>
        <fullName evidence="1">Uncharacterized protein</fullName>
    </submittedName>
</protein>
<reference evidence="2" key="1">
    <citation type="submission" date="2014-09" db="EMBL/GenBank/DDBJ databases">
        <authorList>
            <person name="Gomez-Valero L."/>
        </authorList>
    </citation>
    <scope>NUCLEOTIDE SEQUENCE [LARGE SCALE GENOMIC DNA]</scope>
    <source>
        <strain evidence="2">ATCC700992</strain>
    </source>
</reference>
<dbReference type="Proteomes" id="UP000032430">
    <property type="component" value="Chromosome I"/>
</dbReference>
<dbReference type="AlphaFoldDB" id="A0A098G7N6"/>
<accession>A0A098G7N6</accession>